<dbReference type="SMART" id="SM00346">
    <property type="entry name" value="HTH_ICLR"/>
    <property type="match status" value="1"/>
</dbReference>
<dbReference type="InterPro" id="IPR005471">
    <property type="entry name" value="Tscrpt_reg_IclR_N"/>
</dbReference>
<evidence type="ECO:0000256" key="1">
    <source>
        <dbReference type="ARBA" id="ARBA00023015"/>
    </source>
</evidence>
<accession>A0A5R8Y0A0</accession>
<evidence type="ECO:0000313" key="6">
    <source>
        <dbReference type="EMBL" id="TLP37728.1"/>
    </source>
</evidence>
<dbReference type="PROSITE" id="PS51077">
    <property type="entry name" value="HTH_ICLR"/>
    <property type="match status" value="1"/>
</dbReference>
<dbReference type="Proteomes" id="UP000308901">
    <property type="component" value="Unassembled WGS sequence"/>
</dbReference>
<dbReference type="PANTHER" id="PTHR30136:SF35">
    <property type="entry name" value="HTH-TYPE TRANSCRIPTIONAL REGULATOR RV1719"/>
    <property type="match status" value="1"/>
</dbReference>
<name>A0A5R8Y0A0_9BACT</name>
<evidence type="ECO:0000259" key="5">
    <source>
        <dbReference type="PROSITE" id="PS51078"/>
    </source>
</evidence>
<dbReference type="OrthoDB" id="5343498at2"/>
<dbReference type="GO" id="GO:0003677">
    <property type="term" value="F:DNA binding"/>
    <property type="evidence" value="ECO:0007669"/>
    <property type="project" value="UniProtKB-KW"/>
</dbReference>
<dbReference type="InterPro" id="IPR011991">
    <property type="entry name" value="ArsR-like_HTH"/>
</dbReference>
<proteinExistence type="predicted"/>
<organism evidence="6 7">
    <name type="scientific">Arcobacter arenosus</name>
    <dbReference type="NCBI Taxonomy" id="2576037"/>
    <lineage>
        <taxon>Bacteria</taxon>
        <taxon>Pseudomonadati</taxon>
        <taxon>Campylobacterota</taxon>
        <taxon>Epsilonproteobacteria</taxon>
        <taxon>Campylobacterales</taxon>
        <taxon>Arcobacteraceae</taxon>
        <taxon>Arcobacter</taxon>
    </lineage>
</organism>
<dbReference type="GO" id="GO:0003700">
    <property type="term" value="F:DNA-binding transcription factor activity"/>
    <property type="evidence" value="ECO:0007669"/>
    <property type="project" value="TreeGrafter"/>
</dbReference>
<keyword evidence="2" id="KW-0238">DNA-binding</keyword>
<dbReference type="PROSITE" id="PS51078">
    <property type="entry name" value="ICLR_ED"/>
    <property type="match status" value="1"/>
</dbReference>
<gene>
    <name evidence="6" type="ORF">FDK22_10450</name>
</gene>
<feature type="domain" description="IclR-ED" evidence="5">
    <location>
        <begin position="70"/>
        <end position="252"/>
    </location>
</feature>
<dbReference type="PANTHER" id="PTHR30136">
    <property type="entry name" value="HELIX-TURN-HELIX TRANSCRIPTIONAL REGULATOR, ICLR FAMILY"/>
    <property type="match status" value="1"/>
</dbReference>
<dbReference type="Gene3D" id="3.30.450.40">
    <property type="match status" value="1"/>
</dbReference>
<dbReference type="RefSeq" id="WP_138152908.1">
    <property type="nucleotide sequence ID" value="NZ_VANU01000004.1"/>
</dbReference>
<dbReference type="InterPro" id="IPR036388">
    <property type="entry name" value="WH-like_DNA-bd_sf"/>
</dbReference>
<comment type="caution">
    <text evidence="6">The sequence shown here is derived from an EMBL/GenBank/DDBJ whole genome shotgun (WGS) entry which is preliminary data.</text>
</comment>
<dbReference type="InterPro" id="IPR014757">
    <property type="entry name" value="Tscrpt_reg_IclR_C"/>
</dbReference>
<dbReference type="GO" id="GO:0045892">
    <property type="term" value="P:negative regulation of DNA-templated transcription"/>
    <property type="evidence" value="ECO:0007669"/>
    <property type="project" value="TreeGrafter"/>
</dbReference>
<dbReference type="InterPro" id="IPR036390">
    <property type="entry name" value="WH_DNA-bd_sf"/>
</dbReference>
<sequence length="254" mass="28616">MNKSSNLSSVENALKILECFTVDDTEKRVTEISNELGLAKSTVSRLLKTLLNQGYVKKNLENQKYSLGNKVLTLYSALMSNMEIVKEAHPFLEELAKDTSESVQLAELDKNKVIYMEQIKSSFPIQIFAHIGRVNPVHCTSSGKLLLAYKDFHTIENILSKGLEKYTKYTITDEDKLKKELLEIRDLGYCYIENEFIDGIVSIAAPIRDYNKNVIAAVSLVGPIQRINGVKAQKYIGKVVETAKKISSSMGYMY</sequence>
<dbReference type="Gene3D" id="1.10.10.10">
    <property type="entry name" value="Winged helix-like DNA-binding domain superfamily/Winged helix DNA-binding domain"/>
    <property type="match status" value="1"/>
</dbReference>
<dbReference type="InterPro" id="IPR050707">
    <property type="entry name" value="HTH_MetabolicPath_Reg"/>
</dbReference>
<feature type="domain" description="HTH iclR-type" evidence="4">
    <location>
        <begin position="7"/>
        <end position="69"/>
    </location>
</feature>
<keyword evidence="7" id="KW-1185">Reference proteome</keyword>
<keyword evidence="3" id="KW-0804">Transcription</keyword>
<keyword evidence="1" id="KW-0805">Transcription regulation</keyword>
<dbReference type="Pfam" id="PF01614">
    <property type="entry name" value="IclR_C"/>
    <property type="match status" value="1"/>
</dbReference>
<reference evidence="6 7" key="1">
    <citation type="submission" date="2019-05" db="EMBL/GenBank/DDBJ databases">
        <title>Arcobacter sp. nov., isolated from sea sediment.</title>
        <authorList>
            <person name="Kim W."/>
        </authorList>
    </citation>
    <scope>NUCLEOTIDE SEQUENCE [LARGE SCALE GENOMIC DNA]</scope>
    <source>
        <strain evidence="6 7">CAU 1517</strain>
    </source>
</reference>
<dbReference type="EMBL" id="VANU01000004">
    <property type="protein sequence ID" value="TLP37728.1"/>
    <property type="molecule type" value="Genomic_DNA"/>
</dbReference>
<dbReference type="Pfam" id="PF09339">
    <property type="entry name" value="HTH_IclR"/>
    <property type="match status" value="1"/>
</dbReference>
<dbReference type="FunFam" id="1.10.10.10:FF:000056">
    <property type="entry name" value="IclR family transcriptional regulator"/>
    <property type="match status" value="1"/>
</dbReference>
<dbReference type="AlphaFoldDB" id="A0A5R8Y0A0"/>
<evidence type="ECO:0000256" key="2">
    <source>
        <dbReference type="ARBA" id="ARBA00023125"/>
    </source>
</evidence>
<evidence type="ECO:0000259" key="4">
    <source>
        <dbReference type="PROSITE" id="PS51077"/>
    </source>
</evidence>
<evidence type="ECO:0000313" key="7">
    <source>
        <dbReference type="Proteomes" id="UP000308901"/>
    </source>
</evidence>
<dbReference type="InterPro" id="IPR029016">
    <property type="entry name" value="GAF-like_dom_sf"/>
</dbReference>
<evidence type="ECO:0000256" key="3">
    <source>
        <dbReference type="ARBA" id="ARBA00023163"/>
    </source>
</evidence>
<protein>
    <submittedName>
        <fullName evidence="6">IclR family transcriptional regulator</fullName>
    </submittedName>
</protein>
<dbReference type="CDD" id="cd00090">
    <property type="entry name" value="HTH_ARSR"/>
    <property type="match status" value="1"/>
</dbReference>
<dbReference type="SUPFAM" id="SSF55781">
    <property type="entry name" value="GAF domain-like"/>
    <property type="match status" value="1"/>
</dbReference>
<dbReference type="SUPFAM" id="SSF46785">
    <property type="entry name" value="Winged helix' DNA-binding domain"/>
    <property type="match status" value="1"/>
</dbReference>